<dbReference type="Proteomes" id="UP001499987">
    <property type="component" value="Unassembled WGS sequence"/>
</dbReference>
<dbReference type="PROSITE" id="PS51186">
    <property type="entry name" value="GNAT"/>
    <property type="match status" value="1"/>
</dbReference>
<accession>A0ABN1U2V4</accession>
<feature type="compositionally biased region" description="Pro residues" evidence="1">
    <location>
        <begin position="180"/>
        <end position="191"/>
    </location>
</feature>
<comment type="caution">
    <text evidence="3">The sequence shown here is derived from an EMBL/GenBank/DDBJ whole genome shotgun (WGS) entry which is preliminary data.</text>
</comment>
<proteinExistence type="predicted"/>
<evidence type="ECO:0000313" key="3">
    <source>
        <dbReference type="EMBL" id="GAA1114267.1"/>
    </source>
</evidence>
<dbReference type="Pfam" id="PF00583">
    <property type="entry name" value="Acetyltransf_1"/>
    <property type="match status" value="1"/>
</dbReference>
<dbReference type="CDD" id="cd04301">
    <property type="entry name" value="NAT_SF"/>
    <property type="match status" value="1"/>
</dbReference>
<organism evidence="3 4">
    <name type="scientific">Kitasatospora arboriphila</name>
    <dbReference type="NCBI Taxonomy" id="258052"/>
    <lineage>
        <taxon>Bacteria</taxon>
        <taxon>Bacillati</taxon>
        <taxon>Actinomycetota</taxon>
        <taxon>Actinomycetes</taxon>
        <taxon>Kitasatosporales</taxon>
        <taxon>Streptomycetaceae</taxon>
        <taxon>Kitasatospora</taxon>
    </lineage>
</organism>
<sequence>MSETITVTTWYLEQTSRTDLVEAPAPENTPLQILLAEETGPEFARFLYTAVGGPWTWTDRLPWSHRQWQEWLDRDGVETWVAYVAGTPAGYVQLEPRGDGRVEVAYFGLLPQFIGRGLGRHLLGVGLTRAWDLADRHPALPPTTTVTVNTCSLDGPAALRTYRAAGFRTATTETTDKPAVPTPGPWPGAHT</sequence>
<dbReference type="InterPro" id="IPR016181">
    <property type="entry name" value="Acyl_CoA_acyltransferase"/>
</dbReference>
<feature type="region of interest" description="Disordered" evidence="1">
    <location>
        <begin position="168"/>
        <end position="191"/>
    </location>
</feature>
<dbReference type="SUPFAM" id="SSF55729">
    <property type="entry name" value="Acyl-CoA N-acyltransferases (Nat)"/>
    <property type="match status" value="1"/>
</dbReference>
<evidence type="ECO:0000259" key="2">
    <source>
        <dbReference type="PROSITE" id="PS51186"/>
    </source>
</evidence>
<dbReference type="RefSeq" id="WP_344627162.1">
    <property type="nucleotide sequence ID" value="NZ_BAAALD010000091.1"/>
</dbReference>
<gene>
    <name evidence="3" type="ORF">GCM10009663_63650</name>
</gene>
<dbReference type="EMBL" id="BAAALD010000091">
    <property type="protein sequence ID" value="GAA1114267.1"/>
    <property type="molecule type" value="Genomic_DNA"/>
</dbReference>
<reference evidence="3 4" key="1">
    <citation type="journal article" date="2019" name="Int. J. Syst. Evol. Microbiol.">
        <title>The Global Catalogue of Microorganisms (GCM) 10K type strain sequencing project: providing services to taxonomists for standard genome sequencing and annotation.</title>
        <authorList>
            <consortium name="The Broad Institute Genomics Platform"/>
            <consortium name="The Broad Institute Genome Sequencing Center for Infectious Disease"/>
            <person name="Wu L."/>
            <person name="Ma J."/>
        </authorList>
    </citation>
    <scope>NUCLEOTIDE SEQUENCE [LARGE SCALE GENOMIC DNA]</scope>
    <source>
        <strain evidence="3 4">JCM 13002</strain>
    </source>
</reference>
<dbReference type="InterPro" id="IPR000182">
    <property type="entry name" value="GNAT_dom"/>
</dbReference>
<keyword evidence="4" id="KW-1185">Reference proteome</keyword>
<dbReference type="Gene3D" id="3.40.630.30">
    <property type="match status" value="1"/>
</dbReference>
<evidence type="ECO:0000256" key="1">
    <source>
        <dbReference type="SAM" id="MobiDB-lite"/>
    </source>
</evidence>
<name>A0ABN1U2V4_9ACTN</name>
<evidence type="ECO:0000313" key="4">
    <source>
        <dbReference type="Proteomes" id="UP001499987"/>
    </source>
</evidence>
<feature type="domain" description="N-acetyltransferase" evidence="2">
    <location>
        <begin position="31"/>
        <end position="187"/>
    </location>
</feature>
<protein>
    <submittedName>
        <fullName evidence="3">GNAT family N-acetyltransferase</fullName>
    </submittedName>
</protein>